<protein>
    <submittedName>
        <fullName evidence="1">Uncharacterized protein</fullName>
    </submittedName>
</protein>
<reference evidence="1 2" key="1">
    <citation type="submission" date="2020-07" db="EMBL/GenBank/DDBJ databases">
        <title>Huge and variable diversity of episymbiotic CPR bacteria and DPANN archaea in groundwater ecosystems.</title>
        <authorList>
            <person name="He C.Y."/>
            <person name="Keren R."/>
            <person name="Whittaker M."/>
            <person name="Farag I.F."/>
            <person name="Doudna J."/>
            <person name="Cate J.H.D."/>
            <person name="Banfield J.F."/>
        </authorList>
    </citation>
    <scope>NUCLEOTIDE SEQUENCE [LARGE SCALE GENOMIC DNA]</scope>
    <source>
        <strain evidence="1">NC_groundwater_70_Ag_B-0.1um_54_66</strain>
    </source>
</reference>
<evidence type="ECO:0000313" key="2">
    <source>
        <dbReference type="Proteomes" id="UP000595362"/>
    </source>
</evidence>
<sequence length="255" mass="29124">MLIAGFAYSLPSTAASTSKPYKAETVDECIQEKECVWWIFKKLFLQDAQHATKDDVLMRWERPVDIRVMDGDKYLNELHSVIADLQPQFPHKIYINGNGANVFFLFGENIEKAYLKHHRFFESILRNRMVFIDAMLSPNISTSNCGSVYLNNSKKEIIGGLLLSTISSKTRVNCINFNAYKILTANGIWALPSALDENFKDPEAHMTKLDHFILRLFNSPLLTTGMPLAEIEGRFNNVYVHELNNFYESSGENSK</sequence>
<organism evidence="1 2">
    <name type="scientific">Micavibrio aeruginosavorus</name>
    <dbReference type="NCBI Taxonomy" id="349221"/>
    <lineage>
        <taxon>Bacteria</taxon>
        <taxon>Pseudomonadati</taxon>
        <taxon>Bdellovibrionota</taxon>
        <taxon>Bdellovibrionia</taxon>
        <taxon>Bdellovibrionales</taxon>
        <taxon>Pseudobdellovibrionaceae</taxon>
        <taxon>Micavibrio</taxon>
    </lineage>
</organism>
<name>A0A7T5UHF2_9BACT</name>
<gene>
    <name evidence="1" type="ORF">HYS17_03775</name>
</gene>
<dbReference type="AlphaFoldDB" id="A0A7T5UHF2"/>
<dbReference type="Proteomes" id="UP000595362">
    <property type="component" value="Chromosome"/>
</dbReference>
<dbReference type="EMBL" id="CP066681">
    <property type="protein sequence ID" value="QQG36901.1"/>
    <property type="molecule type" value="Genomic_DNA"/>
</dbReference>
<proteinExistence type="predicted"/>
<accession>A0A7T5UHF2</accession>
<evidence type="ECO:0000313" key="1">
    <source>
        <dbReference type="EMBL" id="QQG36901.1"/>
    </source>
</evidence>